<feature type="transmembrane region" description="Helical" evidence="5">
    <location>
        <begin position="231"/>
        <end position="249"/>
    </location>
</feature>
<sequence>MAYNFDEIGTRSTVAVSVFLLSLSSLFTLIHIKNHCISLKYAEAQILILALALTPSVIGWCSWITIVLGPDWAQLDLIGISYMSIAALSFFYYTLKLFGWEANPGFNVYRYGKIQHRLISLGSIKSVFIWMGSMRIGNCSEAMGYLNLVKLGVFQFAFVLAGIGIAGVIIQFADSELMDYGNPDIYHAWLWLRVAEAASALIAFLVLHSWKQTMKRIEDLSKLKIDSKFQVIAWCLLLPSIQPIPMALLSKYGIIADSDANSVKEVTVFTHNFLLIIEMIAAGILQVVSFQPEEFYVEEVSTELEDKNENKYLEETTPNVTLRIMD</sequence>
<dbReference type="InterPro" id="IPR005178">
    <property type="entry name" value="Ostalpha/TMEM184C"/>
</dbReference>
<evidence type="ECO:0000256" key="2">
    <source>
        <dbReference type="ARBA" id="ARBA00022692"/>
    </source>
</evidence>
<feature type="transmembrane region" description="Helical" evidence="5">
    <location>
        <begin position="145"/>
        <end position="170"/>
    </location>
</feature>
<evidence type="ECO:0000313" key="6">
    <source>
        <dbReference type="EMBL" id="CAG9319070.1"/>
    </source>
</evidence>
<keyword evidence="4 5" id="KW-0472">Membrane</keyword>
<feature type="transmembrane region" description="Helical" evidence="5">
    <location>
        <begin position="190"/>
        <end position="210"/>
    </location>
</feature>
<keyword evidence="3 5" id="KW-1133">Transmembrane helix</keyword>
<evidence type="ECO:0000256" key="3">
    <source>
        <dbReference type="ARBA" id="ARBA00022989"/>
    </source>
</evidence>
<evidence type="ECO:0000256" key="1">
    <source>
        <dbReference type="ARBA" id="ARBA00004141"/>
    </source>
</evidence>
<organism evidence="6 7">
    <name type="scientific">Blepharisma stoltei</name>
    <dbReference type="NCBI Taxonomy" id="1481888"/>
    <lineage>
        <taxon>Eukaryota</taxon>
        <taxon>Sar</taxon>
        <taxon>Alveolata</taxon>
        <taxon>Ciliophora</taxon>
        <taxon>Postciliodesmatophora</taxon>
        <taxon>Heterotrichea</taxon>
        <taxon>Heterotrichida</taxon>
        <taxon>Blepharismidae</taxon>
        <taxon>Blepharisma</taxon>
    </lineage>
</organism>
<name>A0AAU9IYJ1_9CILI</name>
<proteinExistence type="predicted"/>
<reference evidence="6" key="1">
    <citation type="submission" date="2021-09" db="EMBL/GenBank/DDBJ databases">
        <authorList>
            <consortium name="AG Swart"/>
            <person name="Singh M."/>
            <person name="Singh A."/>
            <person name="Seah K."/>
            <person name="Emmerich C."/>
        </authorList>
    </citation>
    <scope>NUCLEOTIDE SEQUENCE</scope>
    <source>
        <strain evidence="6">ATCC30299</strain>
    </source>
</reference>
<feature type="transmembrane region" description="Helical" evidence="5">
    <location>
        <begin position="269"/>
        <end position="288"/>
    </location>
</feature>
<protein>
    <recommendedName>
        <fullName evidence="8">Gustatory receptor</fullName>
    </recommendedName>
</protein>
<dbReference type="SMART" id="SM01417">
    <property type="entry name" value="Solute_trans_a"/>
    <property type="match status" value="1"/>
</dbReference>
<dbReference type="EMBL" id="CAJZBQ010000021">
    <property type="protein sequence ID" value="CAG9319070.1"/>
    <property type="molecule type" value="Genomic_DNA"/>
</dbReference>
<evidence type="ECO:0000313" key="7">
    <source>
        <dbReference type="Proteomes" id="UP001162131"/>
    </source>
</evidence>
<dbReference type="PANTHER" id="PTHR23423">
    <property type="entry name" value="ORGANIC SOLUTE TRANSPORTER-RELATED"/>
    <property type="match status" value="1"/>
</dbReference>
<evidence type="ECO:0000256" key="5">
    <source>
        <dbReference type="SAM" id="Phobius"/>
    </source>
</evidence>
<dbReference type="AlphaFoldDB" id="A0AAU9IYJ1"/>
<feature type="transmembrane region" description="Helical" evidence="5">
    <location>
        <begin position="44"/>
        <end position="68"/>
    </location>
</feature>
<keyword evidence="7" id="KW-1185">Reference proteome</keyword>
<dbReference type="Pfam" id="PF03619">
    <property type="entry name" value="Solute_trans_a"/>
    <property type="match status" value="1"/>
</dbReference>
<comment type="caution">
    <text evidence="6">The sequence shown here is derived from an EMBL/GenBank/DDBJ whole genome shotgun (WGS) entry which is preliminary data.</text>
</comment>
<feature type="transmembrane region" description="Helical" evidence="5">
    <location>
        <begin position="75"/>
        <end position="94"/>
    </location>
</feature>
<evidence type="ECO:0008006" key="8">
    <source>
        <dbReference type="Google" id="ProtNLM"/>
    </source>
</evidence>
<keyword evidence="2 5" id="KW-0812">Transmembrane</keyword>
<feature type="transmembrane region" description="Helical" evidence="5">
    <location>
        <begin position="12"/>
        <end position="32"/>
    </location>
</feature>
<evidence type="ECO:0000256" key="4">
    <source>
        <dbReference type="ARBA" id="ARBA00023136"/>
    </source>
</evidence>
<accession>A0AAU9IYJ1</accession>
<dbReference type="Proteomes" id="UP001162131">
    <property type="component" value="Unassembled WGS sequence"/>
</dbReference>
<dbReference type="GO" id="GO:0016020">
    <property type="term" value="C:membrane"/>
    <property type="evidence" value="ECO:0007669"/>
    <property type="project" value="UniProtKB-SubCell"/>
</dbReference>
<comment type="subcellular location">
    <subcellularLocation>
        <location evidence="1">Membrane</location>
        <topology evidence="1">Multi-pass membrane protein</topology>
    </subcellularLocation>
</comment>
<gene>
    <name evidence="6" type="ORF">BSTOLATCC_MIC22420</name>
</gene>